<reference evidence="5" key="1">
    <citation type="submission" date="2016-04" db="EMBL/GenBank/DDBJ databases">
        <authorList>
            <person name="Evans L.H."/>
            <person name="Alamgir A."/>
            <person name="Owens N."/>
            <person name="Weber N.D."/>
            <person name="Virtaneva K."/>
            <person name="Barbian K."/>
            <person name="Babar A."/>
            <person name="Rosenke K."/>
        </authorList>
    </citation>
    <scope>NUCLEOTIDE SEQUENCE</scope>
    <source>
        <strain evidence="5">86-1</strain>
    </source>
</reference>
<dbReference type="Gene3D" id="3.20.20.80">
    <property type="entry name" value="Glycosidases"/>
    <property type="match status" value="1"/>
</dbReference>
<dbReference type="PROSITE" id="PS51904">
    <property type="entry name" value="GLYCOSYL_HYDROL_F25_2"/>
    <property type="match status" value="1"/>
</dbReference>
<dbReference type="RefSeq" id="WP_296938740.1">
    <property type="nucleotide sequence ID" value="NZ_LT599032.1"/>
</dbReference>
<dbReference type="InterPro" id="IPR018077">
    <property type="entry name" value="Glyco_hydro_fam25_subgr"/>
</dbReference>
<sequence>MAKKIVRKRTRKNTSRRKAVKFEPKRFILPFVIAACLCVVAFFVIKDYFGESESFDSSKYFVKGVDVSHHNPILNWESVLEQNITFAYLKATEGTSHEDRNYPYNYDLARETNIKVGSYHFYTFGLSGKEQAQHFLKIARFNTGDMLPAIDVEHSPANPYSKDKDYIEVVVSELKVLEKELYEHFGIHPVIYTNKDCYKLYIKDNFPDNLIWMCDLHNEPSDDVKNWRIWQFSHKGELPGVDGDVDLNYYRYSFQEFKELLLP</sequence>
<evidence type="ECO:0000256" key="1">
    <source>
        <dbReference type="ARBA" id="ARBA00010646"/>
    </source>
</evidence>
<comment type="similarity">
    <text evidence="1">Belongs to the glycosyl hydrolase 25 family.</text>
</comment>
<dbReference type="GO" id="GO:0016998">
    <property type="term" value="P:cell wall macromolecule catabolic process"/>
    <property type="evidence" value="ECO:0007669"/>
    <property type="project" value="InterPro"/>
</dbReference>
<evidence type="ECO:0000256" key="4">
    <source>
        <dbReference type="SAM" id="Phobius"/>
    </source>
</evidence>
<dbReference type="GO" id="GO:0009253">
    <property type="term" value="P:peptidoglycan catabolic process"/>
    <property type="evidence" value="ECO:0007669"/>
    <property type="project" value="InterPro"/>
</dbReference>
<dbReference type="SUPFAM" id="SSF51445">
    <property type="entry name" value="(Trans)glycosidases"/>
    <property type="match status" value="1"/>
</dbReference>
<evidence type="ECO:0008006" key="6">
    <source>
        <dbReference type="Google" id="ProtNLM"/>
    </source>
</evidence>
<name>A0A212J1Z1_9BACT</name>
<dbReference type="InterPro" id="IPR017853">
    <property type="entry name" value="GH"/>
</dbReference>
<evidence type="ECO:0000313" key="5">
    <source>
        <dbReference type="EMBL" id="SBV93374.1"/>
    </source>
</evidence>
<proteinExistence type="inferred from homology"/>
<dbReference type="GO" id="GO:0016052">
    <property type="term" value="P:carbohydrate catabolic process"/>
    <property type="evidence" value="ECO:0007669"/>
    <property type="project" value="TreeGrafter"/>
</dbReference>
<evidence type="ECO:0000256" key="3">
    <source>
        <dbReference type="ARBA" id="ARBA00023295"/>
    </source>
</evidence>
<dbReference type="Pfam" id="PF01183">
    <property type="entry name" value="Glyco_hydro_25"/>
    <property type="match status" value="1"/>
</dbReference>
<keyword evidence="4" id="KW-0812">Transmembrane</keyword>
<dbReference type="PANTHER" id="PTHR34135:SF2">
    <property type="entry name" value="LYSOZYME"/>
    <property type="match status" value="1"/>
</dbReference>
<dbReference type="PANTHER" id="PTHR34135">
    <property type="entry name" value="LYSOZYME"/>
    <property type="match status" value="1"/>
</dbReference>
<dbReference type="GO" id="GO:0003796">
    <property type="term" value="F:lysozyme activity"/>
    <property type="evidence" value="ECO:0007669"/>
    <property type="project" value="InterPro"/>
</dbReference>
<keyword evidence="4" id="KW-1133">Transmembrane helix</keyword>
<keyword evidence="2" id="KW-0378">Hydrolase</keyword>
<keyword evidence="4" id="KW-0472">Membrane</keyword>
<organism evidence="5">
    <name type="scientific">uncultured Dysgonomonas sp</name>
    <dbReference type="NCBI Taxonomy" id="206096"/>
    <lineage>
        <taxon>Bacteria</taxon>
        <taxon>Pseudomonadati</taxon>
        <taxon>Bacteroidota</taxon>
        <taxon>Bacteroidia</taxon>
        <taxon>Bacteroidales</taxon>
        <taxon>Dysgonomonadaceae</taxon>
        <taxon>Dysgonomonas</taxon>
        <taxon>environmental samples</taxon>
    </lineage>
</organism>
<keyword evidence="3" id="KW-0326">Glycosidase</keyword>
<protein>
    <recommendedName>
        <fullName evidence="6">Lysozyme</fullName>
    </recommendedName>
</protein>
<dbReference type="AlphaFoldDB" id="A0A212J1Z1"/>
<dbReference type="InterPro" id="IPR002053">
    <property type="entry name" value="Glyco_hydro_25"/>
</dbReference>
<dbReference type="EMBL" id="FLUM01000001">
    <property type="protein sequence ID" value="SBV93374.1"/>
    <property type="molecule type" value="Genomic_DNA"/>
</dbReference>
<feature type="transmembrane region" description="Helical" evidence="4">
    <location>
        <begin position="27"/>
        <end position="45"/>
    </location>
</feature>
<accession>A0A212J1Z1</accession>
<dbReference type="SMART" id="SM00641">
    <property type="entry name" value="Glyco_25"/>
    <property type="match status" value="1"/>
</dbReference>
<gene>
    <name evidence="5" type="ORF">KL86DYS1_10851</name>
</gene>
<evidence type="ECO:0000256" key="2">
    <source>
        <dbReference type="ARBA" id="ARBA00022801"/>
    </source>
</evidence>